<dbReference type="InterPro" id="IPR014001">
    <property type="entry name" value="Helicase_ATP-bd"/>
</dbReference>
<dbReference type="CDD" id="cd18804">
    <property type="entry name" value="SF2_C_priA"/>
    <property type="match status" value="1"/>
</dbReference>
<dbReference type="InterPro" id="IPR001650">
    <property type="entry name" value="Helicase_C-like"/>
</dbReference>
<keyword evidence="6 12" id="KW-0347">Helicase</keyword>
<dbReference type="GO" id="GO:0043138">
    <property type="term" value="F:3'-5' DNA helicase activity"/>
    <property type="evidence" value="ECO:0007669"/>
    <property type="project" value="UniProtKB-EC"/>
</dbReference>
<keyword evidence="10 12" id="KW-0413">Isomerase</keyword>
<keyword evidence="4 12" id="KW-0547">Nucleotide-binding</keyword>
<dbReference type="InterPro" id="IPR042115">
    <property type="entry name" value="PriA_3primeBD_sf"/>
</dbReference>
<keyword evidence="1 12" id="KW-0639">Primosome</keyword>
<dbReference type="GO" id="GO:0008270">
    <property type="term" value="F:zinc ion binding"/>
    <property type="evidence" value="ECO:0007669"/>
    <property type="project" value="UniProtKB-UniRule"/>
</dbReference>
<dbReference type="PROSITE" id="PS51192">
    <property type="entry name" value="HELICASE_ATP_BIND_1"/>
    <property type="match status" value="1"/>
</dbReference>
<keyword evidence="7 12" id="KW-0862">Zinc</keyword>
<dbReference type="PROSITE" id="PS51194">
    <property type="entry name" value="HELICASE_CTER"/>
    <property type="match status" value="1"/>
</dbReference>
<dbReference type="FunFam" id="3.40.50.300:FF:000489">
    <property type="entry name" value="Primosome assembly protein PriA"/>
    <property type="match status" value="1"/>
</dbReference>
<keyword evidence="3 12" id="KW-0479">Metal-binding</keyword>
<dbReference type="GO" id="GO:0006270">
    <property type="term" value="P:DNA replication initiation"/>
    <property type="evidence" value="ECO:0007669"/>
    <property type="project" value="TreeGrafter"/>
</dbReference>
<feature type="binding site" evidence="12">
    <location>
        <position position="529"/>
    </location>
    <ligand>
        <name>Zn(2+)</name>
        <dbReference type="ChEBI" id="CHEBI:29105"/>
        <label>2</label>
    </ligand>
</feature>
<comment type="cofactor">
    <cofactor evidence="12">
        <name>Zn(2+)</name>
        <dbReference type="ChEBI" id="CHEBI:29105"/>
    </cofactor>
    <text evidence="12">Binds 2 zinc ions per subunit.</text>
</comment>
<dbReference type="InterPro" id="IPR041236">
    <property type="entry name" value="PriA_C"/>
</dbReference>
<comment type="catalytic activity">
    <reaction evidence="12">
        <text>Couples ATP hydrolysis with the unwinding of duplex DNA by translocating in the 3'-5' direction.</text>
        <dbReference type="EC" id="5.6.2.4"/>
    </reaction>
</comment>
<dbReference type="EC" id="5.6.2.4" evidence="12"/>
<comment type="similarity">
    <text evidence="12">Belongs to the helicase family. PriA subfamily.</text>
</comment>
<sequence length="815" mass="90480">MVIAVEVLTELRAQAVDRTFTYRVPESLKSWALPGARVLVPFGRRSVMGIIVERTDPQLAESLSGLKPIRDVLDTEPVVPRDLLELAEWLSERYLCTRSAAFRTVLPPGAFGKVNRYYEPGPGAGEAAHIAGVGGGVMGRLARRPLSREQLLAALGGDLGTLRTGLARGWWVERTEGQVVGPKTVQVAVPVLDKKSLQEAAERMRGRAPRQAELLTWWLSRDLDPLPVGEMARLSGVSREAVSGLVKRGLVQLESRAIRRDPGSGRGPGWDTGERPELNEDQRRALAAIVTQMEAPDHRPVLLYGVTGSGKTEVYLRAMEEALRRGRRAIVLVPEIALTPQTVARFRGRFGEQVAVLHSRLSPGERHDEWMRLRRGEASVAVGARSAIFAPVDHLGLVVMDEEHEVSYKQEESPRYVTREVAWKRAAQHGAVLVLGSATPSLEAIHLVERGRAVSTSLKERVGGRPLPECVVVDMRRELREGNRSMFSRRLQREMAERLDRGEQAVILMNRRGYSTFVLCRACGHVMRCPHCDISLTYHRSGEDLRCHYCGYTTPYVETCPNCGSPYIRYFGTGTQRVEEELRHLFPTAEIVRMDVDTTRRKGAHEELLGRFARGEANILLGTQMIAKGLDFPNVGLVGVISADTSLHVPDFRAAERTYQLLVQVAGRSGRGDTPGITVIQTYNPDHYAIRAAADQQPRVFYLRELAGRRAGDYPPFSELAVWRTGHPEADRAARAAGSIERRLKEVMPPGAGRVLRAGPAPLGRLRGLYRHQVVVKYRQWSDVAEAFREVWRESAGLCDPEGSVSVDVAAQMLL</sequence>
<evidence type="ECO:0000259" key="13">
    <source>
        <dbReference type="PROSITE" id="PS51192"/>
    </source>
</evidence>
<proteinExistence type="inferred from homology"/>
<evidence type="ECO:0000256" key="9">
    <source>
        <dbReference type="ARBA" id="ARBA00023125"/>
    </source>
</evidence>
<dbReference type="GO" id="GO:0006269">
    <property type="term" value="P:DNA replication, synthesis of primer"/>
    <property type="evidence" value="ECO:0007669"/>
    <property type="project" value="UniProtKB-KW"/>
</dbReference>
<dbReference type="Pfam" id="PF00270">
    <property type="entry name" value="DEAD"/>
    <property type="match status" value="1"/>
</dbReference>
<evidence type="ECO:0000313" key="15">
    <source>
        <dbReference type="EMBL" id="ATY85097.1"/>
    </source>
</evidence>
<evidence type="ECO:0000256" key="4">
    <source>
        <dbReference type="ARBA" id="ARBA00022741"/>
    </source>
</evidence>
<evidence type="ECO:0000256" key="3">
    <source>
        <dbReference type="ARBA" id="ARBA00022723"/>
    </source>
</evidence>
<evidence type="ECO:0000259" key="14">
    <source>
        <dbReference type="PROSITE" id="PS51194"/>
    </source>
</evidence>
<keyword evidence="16" id="KW-1185">Reference proteome</keyword>
<dbReference type="NCBIfam" id="NF004066">
    <property type="entry name" value="PRK05580.1-3"/>
    <property type="match status" value="1"/>
</dbReference>
<evidence type="ECO:0000256" key="2">
    <source>
        <dbReference type="ARBA" id="ARBA00022705"/>
    </source>
</evidence>
<dbReference type="KEGG" id="kyr:CVV65_09300"/>
<dbReference type="Gene3D" id="3.40.1440.60">
    <property type="entry name" value="PriA, 3(prime) DNA-binding domain"/>
    <property type="match status" value="1"/>
</dbReference>
<dbReference type="Pfam" id="PF00271">
    <property type="entry name" value="Helicase_C"/>
    <property type="match status" value="1"/>
</dbReference>
<dbReference type="Pfam" id="PF18319">
    <property type="entry name" value="Zn_ribbon_PriA"/>
    <property type="match status" value="1"/>
</dbReference>
<gene>
    <name evidence="12" type="primary">priA</name>
    <name evidence="15" type="ORF">CVV65_09300</name>
</gene>
<dbReference type="FunFam" id="3.40.1440.60:FF:000001">
    <property type="entry name" value="Primosomal protein N"/>
    <property type="match status" value="1"/>
</dbReference>
<evidence type="ECO:0000256" key="7">
    <source>
        <dbReference type="ARBA" id="ARBA00022833"/>
    </source>
</evidence>
<dbReference type="Pfam" id="PF18074">
    <property type="entry name" value="PriA_C"/>
    <property type="match status" value="1"/>
</dbReference>
<protein>
    <recommendedName>
        <fullName evidence="12">Replication restart protein PriA</fullName>
    </recommendedName>
    <alternativeName>
        <fullName evidence="12">ATP-dependent DNA helicase PriA</fullName>
        <ecNumber evidence="12">5.6.2.4</ecNumber>
    </alternativeName>
    <alternativeName>
        <fullName evidence="12">DNA 3'-5' helicase PriA</fullName>
    </alternativeName>
</protein>
<dbReference type="Proteomes" id="UP000231932">
    <property type="component" value="Chromosome"/>
</dbReference>
<dbReference type="SMART" id="SM00490">
    <property type="entry name" value="HELICc"/>
    <property type="match status" value="1"/>
</dbReference>
<dbReference type="GO" id="GO:0005524">
    <property type="term" value="F:ATP binding"/>
    <property type="evidence" value="ECO:0007669"/>
    <property type="project" value="UniProtKB-UniRule"/>
</dbReference>
<feature type="binding site" evidence="12">
    <location>
        <position position="520"/>
    </location>
    <ligand>
        <name>Zn(2+)</name>
        <dbReference type="ChEBI" id="CHEBI:29105"/>
        <label>1</label>
    </ligand>
</feature>
<organism evidence="15 16">
    <name type="scientific">Kyrpidia spormannii</name>
    <dbReference type="NCBI Taxonomy" id="2055160"/>
    <lineage>
        <taxon>Bacteria</taxon>
        <taxon>Bacillati</taxon>
        <taxon>Bacillota</taxon>
        <taxon>Bacilli</taxon>
        <taxon>Bacillales</taxon>
        <taxon>Alicyclobacillaceae</taxon>
        <taxon>Kyrpidia</taxon>
    </lineage>
</organism>
<dbReference type="AlphaFoldDB" id="A0A2K8N8E6"/>
<dbReference type="InterPro" id="IPR027417">
    <property type="entry name" value="P-loop_NTPase"/>
</dbReference>
<dbReference type="InterPro" id="IPR011545">
    <property type="entry name" value="DEAD/DEAH_box_helicase_dom"/>
</dbReference>
<feature type="binding site" evidence="12">
    <location>
        <position position="547"/>
    </location>
    <ligand>
        <name>Zn(2+)</name>
        <dbReference type="ChEBI" id="CHEBI:29105"/>
        <label>2</label>
    </ligand>
</feature>
<dbReference type="PANTHER" id="PTHR30580">
    <property type="entry name" value="PRIMOSOMAL PROTEIN N"/>
    <property type="match status" value="1"/>
</dbReference>
<feature type="binding site" evidence="12">
    <location>
        <position position="550"/>
    </location>
    <ligand>
        <name>Zn(2+)</name>
        <dbReference type="ChEBI" id="CHEBI:29105"/>
        <label>2</label>
    </ligand>
</feature>
<evidence type="ECO:0000256" key="1">
    <source>
        <dbReference type="ARBA" id="ARBA00022515"/>
    </source>
</evidence>
<evidence type="ECO:0000256" key="12">
    <source>
        <dbReference type="HAMAP-Rule" id="MF_00983"/>
    </source>
</evidence>
<keyword evidence="5 12" id="KW-0378">Hydrolase</keyword>
<name>A0A2K8N8E6_9BACL</name>
<feature type="domain" description="Helicase ATP-binding" evidence="13">
    <location>
        <begin position="292"/>
        <end position="458"/>
    </location>
</feature>
<feature type="domain" description="Helicase C-terminal" evidence="14">
    <location>
        <begin position="552"/>
        <end position="707"/>
    </location>
</feature>
<dbReference type="InterPro" id="IPR040498">
    <property type="entry name" value="PriA_CRR"/>
</dbReference>
<keyword evidence="2 12" id="KW-0235">DNA replication</keyword>
<dbReference type="HAMAP" id="MF_00983">
    <property type="entry name" value="PriA"/>
    <property type="match status" value="1"/>
</dbReference>
<evidence type="ECO:0000313" key="16">
    <source>
        <dbReference type="Proteomes" id="UP000231932"/>
    </source>
</evidence>
<dbReference type="EMBL" id="CP024955">
    <property type="protein sequence ID" value="ATY85097.1"/>
    <property type="molecule type" value="Genomic_DNA"/>
</dbReference>
<evidence type="ECO:0000256" key="5">
    <source>
        <dbReference type="ARBA" id="ARBA00022801"/>
    </source>
</evidence>
<evidence type="ECO:0000256" key="11">
    <source>
        <dbReference type="ARBA" id="ARBA00048988"/>
    </source>
</evidence>
<evidence type="ECO:0000256" key="6">
    <source>
        <dbReference type="ARBA" id="ARBA00022806"/>
    </source>
</evidence>
<comment type="function">
    <text evidence="12">Initiates the restart of stalled replication forks, which reloads the replicative helicase on sites other than the origin of replication. Recognizes and binds to abandoned replication forks and remodels them to uncover a helicase loading site. Promotes assembly of the primosome at these replication forks.</text>
</comment>
<dbReference type="GO" id="GO:0006302">
    <property type="term" value="P:double-strand break repair"/>
    <property type="evidence" value="ECO:0007669"/>
    <property type="project" value="InterPro"/>
</dbReference>
<keyword evidence="9 12" id="KW-0238">DNA-binding</keyword>
<accession>A0A2K8N8E6</accession>
<evidence type="ECO:0000256" key="8">
    <source>
        <dbReference type="ARBA" id="ARBA00022840"/>
    </source>
</evidence>
<dbReference type="SUPFAM" id="SSF52540">
    <property type="entry name" value="P-loop containing nucleoside triphosphate hydrolases"/>
    <property type="match status" value="2"/>
</dbReference>
<dbReference type="PANTHER" id="PTHR30580:SF0">
    <property type="entry name" value="PRIMOSOMAL PROTEIN N"/>
    <property type="match status" value="1"/>
</dbReference>
<dbReference type="InterPro" id="IPR005259">
    <property type="entry name" value="PriA"/>
</dbReference>
<dbReference type="GO" id="GO:0016887">
    <property type="term" value="F:ATP hydrolysis activity"/>
    <property type="evidence" value="ECO:0007669"/>
    <property type="project" value="RHEA"/>
</dbReference>
<dbReference type="InterPro" id="IPR041222">
    <property type="entry name" value="PriA_3primeBD"/>
</dbReference>
<dbReference type="SMART" id="SM00487">
    <property type="entry name" value="DEXDc"/>
    <property type="match status" value="1"/>
</dbReference>
<evidence type="ECO:0000256" key="10">
    <source>
        <dbReference type="ARBA" id="ARBA00023235"/>
    </source>
</evidence>
<feature type="binding site" evidence="12">
    <location>
        <position position="523"/>
    </location>
    <ligand>
        <name>Zn(2+)</name>
        <dbReference type="ChEBI" id="CHEBI:29105"/>
        <label>1</label>
    </ligand>
</feature>
<dbReference type="NCBIfam" id="TIGR00595">
    <property type="entry name" value="priA"/>
    <property type="match status" value="1"/>
</dbReference>
<reference evidence="16" key="1">
    <citation type="submission" date="2017-11" db="EMBL/GenBank/DDBJ databases">
        <title>Complete Genome Sequence of Kyrpidia sp. Strain EA-1, a thermophilic, hydrogen-oxidizing Bacterium, isolated from the Azores.</title>
        <authorList>
            <person name="Reiner J.E."/>
            <person name="Lapp C.J."/>
            <person name="Bunk B."/>
            <person name="Gescher J."/>
        </authorList>
    </citation>
    <scope>NUCLEOTIDE SEQUENCE [LARGE SCALE GENOMIC DNA]</scope>
    <source>
        <strain evidence="16">EA-1</strain>
    </source>
</reference>
<dbReference type="GO" id="GO:0003677">
    <property type="term" value="F:DNA binding"/>
    <property type="evidence" value="ECO:0007669"/>
    <property type="project" value="UniProtKB-UniRule"/>
</dbReference>
<dbReference type="Gene3D" id="3.40.50.300">
    <property type="entry name" value="P-loop containing nucleotide triphosphate hydrolases"/>
    <property type="match status" value="2"/>
</dbReference>
<comment type="subunit">
    <text evidence="12">Component of the replication restart primosome.</text>
</comment>
<dbReference type="GO" id="GO:1990077">
    <property type="term" value="C:primosome complex"/>
    <property type="evidence" value="ECO:0007669"/>
    <property type="project" value="UniProtKB-UniRule"/>
</dbReference>
<dbReference type="CDD" id="cd17929">
    <property type="entry name" value="DEXHc_priA"/>
    <property type="match status" value="1"/>
</dbReference>
<feature type="binding site" evidence="12">
    <location>
        <position position="532"/>
    </location>
    <ligand>
        <name>Zn(2+)</name>
        <dbReference type="ChEBI" id="CHEBI:29105"/>
        <label>2</label>
    </ligand>
</feature>
<comment type="catalytic activity">
    <reaction evidence="11 12">
        <text>ATP + H2O = ADP + phosphate + H(+)</text>
        <dbReference type="Rhea" id="RHEA:13065"/>
        <dbReference type="ChEBI" id="CHEBI:15377"/>
        <dbReference type="ChEBI" id="CHEBI:15378"/>
        <dbReference type="ChEBI" id="CHEBI:30616"/>
        <dbReference type="ChEBI" id="CHEBI:43474"/>
        <dbReference type="ChEBI" id="CHEBI:456216"/>
        <dbReference type="EC" id="5.6.2.4"/>
    </reaction>
</comment>
<dbReference type="GO" id="GO:0006310">
    <property type="term" value="P:DNA recombination"/>
    <property type="evidence" value="ECO:0007669"/>
    <property type="project" value="InterPro"/>
</dbReference>
<feature type="binding site" evidence="12">
    <location>
        <position position="560"/>
    </location>
    <ligand>
        <name>Zn(2+)</name>
        <dbReference type="ChEBI" id="CHEBI:29105"/>
        <label>1</label>
    </ligand>
</feature>
<feature type="binding site" evidence="12">
    <location>
        <position position="563"/>
    </location>
    <ligand>
        <name>Zn(2+)</name>
        <dbReference type="ChEBI" id="CHEBI:29105"/>
        <label>1</label>
    </ligand>
</feature>
<dbReference type="Pfam" id="PF17764">
    <property type="entry name" value="PriA_3primeBD"/>
    <property type="match status" value="1"/>
</dbReference>
<keyword evidence="8 12" id="KW-0067">ATP-binding</keyword>